<evidence type="ECO:0000313" key="13">
    <source>
        <dbReference type="RefSeq" id="XP_018026060.1"/>
    </source>
</evidence>
<keyword evidence="7" id="KW-0627">Porphyrin biosynthesis</keyword>
<evidence type="ECO:0000256" key="5">
    <source>
        <dbReference type="ARBA" id="ARBA00012655"/>
    </source>
</evidence>
<keyword evidence="6" id="KW-0808">Transferase</keyword>
<feature type="domain" description="Porphobilinogen deaminase N-terminal" evidence="10">
    <location>
        <begin position="11"/>
        <end position="222"/>
    </location>
</feature>
<dbReference type="SUPFAM" id="SSF54782">
    <property type="entry name" value="Porphobilinogen deaminase (hydroxymethylbilane synthase), C-terminal domain"/>
    <property type="match status" value="1"/>
</dbReference>
<dbReference type="InterPro" id="IPR022417">
    <property type="entry name" value="Porphobilin_deaminase_N"/>
</dbReference>
<dbReference type="PANTHER" id="PTHR11557">
    <property type="entry name" value="PORPHOBILINOGEN DEAMINASE"/>
    <property type="match status" value="1"/>
</dbReference>
<dbReference type="PANTHER" id="PTHR11557:SF0">
    <property type="entry name" value="PORPHOBILINOGEN DEAMINASE"/>
    <property type="match status" value="1"/>
</dbReference>
<dbReference type="OrthoDB" id="564646at2759"/>
<dbReference type="InterPro" id="IPR036803">
    <property type="entry name" value="Porphobilinogen_deaminase_C_sf"/>
</dbReference>
<dbReference type="UniPathway" id="UPA00251">
    <property type="reaction ID" value="UER00319"/>
</dbReference>
<comment type="cofactor">
    <cofactor evidence="1">
        <name>dipyrromethane</name>
        <dbReference type="ChEBI" id="CHEBI:60342"/>
    </cofactor>
</comment>
<feature type="region of interest" description="Disordered" evidence="9">
    <location>
        <begin position="411"/>
        <end position="431"/>
    </location>
</feature>
<evidence type="ECO:0000256" key="2">
    <source>
        <dbReference type="ARBA" id="ARBA00002869"/>
    </source>
</evidence>
<comment type="similarity">
    <text evidence="4">Belongs to the HMBS family.</text>
</comment>
<organism evidence="12 13">
    <name type="scientific">Hyalella azteca</name>
    <name type="common">Amphipod</name>
    <dbReference type="NCBI Taxonomy" id="294128"/>
    <lineage>
        <taxon>Eukaryota</taxon>
        <taxon>Metazoa</taxon>
        <taxon>Ecdysozoa</taxon>
        <taxon>Arthropoda</taxon>
        <taxon>Crustacea</taxon>
        <taxon>Multicrustacea</taxon>
        <taxon>Malacostraca</taxon>
        <taxon>Eumalacostraca</taxon>
        <taxon>Peracarida</taxon>
        <taxon>Amphipoda</taxon>
        <taxon>Senticaudata</taxon>
        <taxon>Talitrida</taxon>
        <taxon>Talitroidea</taxon>
        <taxon>Hyalellidae</taxon>
        <taxon>Hyalella</taxon>
    </lineage>
</organism>
<feature type="domain" description="Porphobilinogen deaminase C-terminal" evidence="11">
    <location>
        <begin position="237"/>
        <end position="287"/>
    </location>
</feature>
<protein>
    <recommendedName>
        <fullName evidence="5">hydroxymethylbilane synthase</fullName>
        <ecNumber evidence="5">2.5.1.61</ecNumber>
    </recommendedName>
    <alternativeName>
        <fullName evidence="8">Hydroxymethylbilane synthase</fullName>
    </alternativeName>
</protein>
<dbReference type="InterPro" id="IPR022419">
    <property type="entry name" value="Porphobilin_deaminase_cofac_BS"/>
</dbReference>
<comment type="function">
    <text evidence="2">Tetrapolymerization of the monopyrrole PBG into the hydroxymethylbilane pre-uroporphyrinogen in several discrete steps.</text>
</comment>
<evidence type="ECO:0000256" key="9">
    <source>
        <dbReference type="SAM" id="MobiDB-lite"/>
    </source>
</evidence>
<dbReference type="EC" id="2.5.1.61" evidence="5"/>
<comment type="pathway">
    <text evidence="3">Porphyrin-containing compound metabolism; protoporphyrin-IX biosynthesis; coproporphyrinogen-III from 5-aminolevulinate: step 2/4.</text>
</comment>
<evidence type="ECO:0000256" key="4">
    <source>
        <dbReference type="ARBA" id="ARBA00005638"/>
    </source>
</evidence>
<name>A0A8B7PJ95_HYAAZ</name>
<dbReference type="PRINTS" id="PR00151">
    <property type="entry name" value="PORPHBDMNASE"/>
</dbReference>
<dbReference type="NCBIfam" id="TIGR00212">
    <property type="entry name" value="hemC"/>
    <property type="match status" value="1"/>
</dbReference>
<dbReference type="GO" id="GO:0005737">
    <property type="term" value="C:cytoplasm"/>
    <property type="evidence" value="ECO:0007669"/>
    <property type="project" value="TreeGrafter"/>
</dbReference>
<dbReference type="Gene3D" id="3.40.190.10">
    <property type="entry name" value="Periplasmic binding protein-like II"/>
    <property type="match status" value="2"/>
</dbReference>
<dbReference type="FunFam" id="3.40.190.10:FF:000004">
    <property type="entry name" value="Porphobilinogen deaminase"/>
    <property type="match status" value="1"/>
</dbReference>
<gene>
    <name evidence="13" type="primary">LOC108681525</name>
</gene>
<dbReference type="PROSITE" id="PS00533">
    <property type="entry name" value="PORPHOBILINOGEN_DEAM"/>
    <property type="match status" value="1"/>
</dbReference>
<dbReference type="InterPro" id="IPR000860">
    <property type="entry name" value="HemC"/>
</dbReference>
<dbReference type="SUPFAM" id="SSF53850">
    <property type="entry name" value="Periplasmic binding protein-like II"/>
    <property type="match status" value="1"/>
</dbReference>
<evidence type="ECO:0000256" key="7">
    <source>
        <dbReference type="ARBA" id="ARBA00023244"/>
    </source>
</evidence>
<dbReference type="CDD" id="cd13645">
    <property type="entry name" value="PBP2_HuPBGD_like"/>
    <property type="match status" value="1"/>
</dbReference>
<evidence type="ECO:0000256" key="6">
    <source>
        <dbReference type="ARBA" id="ARBA00022679"/>
    </source>
</evidence>
<feature type="region of interest" description="Disordered" evidence="9">
    <location>
        <begin position="293"/>
        <end position="360"/>
    </location>
</feature>
<keyword evidence="12" id="KW-1185">Reference proteome</keyword>
<dbReference type="OMA" id="NAHEWAG"/>
<dbReference type="Pfam" id="PF03900">
    <property type="entry name" value="Porphobil_deamC"/>
    <property type="match status" value="1"/>
</dbReference>
<feature type="compositionally biased region" description="Low complexity" evidence="9">
    <location>
        <begin position="306"/>
        <end position="322"/>
    </location>
</feature>
<sequence length="431" mass="46464">MNRSPSNEIFLKIGTRESTLAMHQTNHVRDKLMEIHPNLSCSIDSMETIGDKILDVALSKIGSKSLFTKELEEALAQKCVHIVVHSLKDMPTSLPEGMVIGAVLKREDPRDAVLLHPSYHDKCNLSQLPEGSLLGSSSVRRVAQLRRHFPQLQFESIRGNLNTRLKKLVSSDRYAGIILAAAGVRRMGWTDKISQYLEAEDCMYAVGQGAVAVECLAEDHQTLSLLQRLSDDNTLLATVAERALMAALAGGCSAPVAVWSKIDASSLTLKGGVWSLDGKEQLIEDLTTQLCPSDQENVVDSEGDSAKTSSSVDDSVDASSLVDGEEVSNGHGVSKRQTNAPCTEEPPTKVRRVEDAEADSRTSIVQPEVVCFSGIVPPPHLTVKASLAHMLGKNLAEVLLSKGAGKILSEAKKANEVPPPNVKPTNLPTGQ</sequence>
<dbReference type="GO" id="GO:0006782">
    <property type="term" value="P:protoporphyrinogen IX biosynthetic process"/>
    <property type="evidence" value="ECO:0007669"/>
    <property type="project" value="UniProtKB-UniPathway"/>
</dbReference>
<proteinExistence type="inferred from homology"/>
<dbReference type="GeneID" id="108681525"/>
<feature type="compositionally biased region" description="Basic and acidic residues" evidence="9">
    <location>
        <begin position="346"/>
        <end position="360"/>
    </location>
</feature>
<dbReference type="FunFam" id="3.40.190.10:FF:000005">
    <property type="entry name" value="Porphobilinogen deaminase"/>
    <property type="match status" value="1"/>
</dbReference>
<evidence type="ECO:0000256" key="3">
    <source>
        <dbReference type="ARBA" id="ARBA00004735"/>
    </source>
</evidence>
<dbReference type="AlphaFoldDB" id="A0A8B7PJ95"/>
<evidence type="ECO:0000259" key="11">
    <source>
        <dbReference type="Pfam" id="PF03900"/>
    </source>
</evidence>
<dbReference type="Gene3D" id="3.30.160.40">
    <property type="entry name" value="Porphobilinogen deaminase, C-terminal domain"/>
    <property type="match status" value="1"/>
</dbReference>
<accession>A0A8B7PJ95</accession>
<evidence type="ECO:0000256" key="1">
    <source>
        <dbReference type="ARBA" id="ARBA00001916"/>
    </source>
</evidence>
<evidence type="ECO:0000259" key="10">
    <source>
        <dbReference type="Pfam" id="PF01379"/>
    </source>
</evidence>
<reference evidence="13" key="1">
    <citation type="submission" date="2025-08" db="UniProtKB">
        <authorList>
            <consortium name="RefSeq"/>
        </authorList>
    </citation>
    <scope>IDENTIFICATION</scope>
    <source>
        <tissue evidence="13">Whole organism</tissue>
    </source>
</reference>
<evidence type="ECO:0000313" key="12">
    <source>
        <dbReference type="Proteomes" id="UP000694843"/>
    </source>
</evidence>
<dbReference type="GO" id="GO:0004418">
    <property type="term" value="F:hydroxymethylbilane synthase activity"/>
    <property type="evidence" value="ECO:0007669"/>
    <property type="project" value="UniProtKB-EC"/>
</dbReference>
<dbReference type="RefSeq" id="XP_018026060.1">
    <property type="nucleotide sequence ID" value="XM_018170571.2"/>
</dbReference>
<dbReference type="Proteomes" id="UP000694843">
    <property type="component" value="Unplaced"/>
</dbReference>
<evidence type="ECO:0000256" key="8">
    <source>
        <dbReference type="ARBA" id="ARBA00033064"/>
    </source>
</evidence>
<dbReference type="InterPro" id="IPR022418">
    <property type="entry name" value="Porphobilinogen_deaminase_C"/>
</dbReference>
<dbReference type="Pfam" id="PF01379">
    <property type="entry name" value="Porphobil_deam"/>
    <property type="match status" value="1"/>
</dbReference>
<dbReference type="KEGG" id="hazt:108681525"/>